<dbReference type="InterPro" id="IPR032466">
    <property type="entry name" value="Metal_Hydrolase"/>
</dbReference>
<dbReference type="GO" id="GO:0070573">
    <property type="term" value="F:metallodipeptidase activity"/>
    <property type="evidence" value="ECO:0007669"/>
    <property type="project" value="InterPro"/>
</dbReference>
<dbReference type="InterPro" id="IPR008257">
    <property type="entry name" value="Pept_M19"/>
</dbReference>
<dbReference type="PANTHER" id="PTHR10443:SF12">
    <property type="entry name" value="DIPEPTIDASE"/>
    <property type="match status" value="1"/>
</dbReference>
<dbReference type="PANTHER" id="PTHR10443">
    <property type="entry name" value="MICROSOMAL DIPEPTIDASE"/>
    <property type="match status" value="1"/>
</dbReference>
<dbReference type="GO" id="GO:0006508">
    <property type="term" value="P:proteolysis"/>
    <property type="evidence" value="ECO:0007669"/>
    <property type="project" value="InterPro"/>
</dbReference>
<accession>A0A645HAA4</accession>
<reference evidence="1" key="1">
    <citation type="submission" date="2019-08" db="EMBL/GenBank/DDBJ databases">
        <authorList>
            <person name="Kucharzyk K."/>
            <person name="Murdoch R.W."/>
            <person name="Higgins S."/>
            <person name="Loffler F."/>
        </authorList>
    </citation>
    <scope>NUCLEOTIDE SEQUENCE</scope>
</reference>
<dbReference type="Gene3D" id="3.20.20.140">
    <property type="entry name" value="Metal-dependent hydrolases"/>
    <property type="match status" value="1"/>
</dbReference>
<dbReference type="EMBL" id="VSSQ01089841">
    <property type="protein sequence ID" value="MPN35955.1"/>
    <property type="molecule type" value="Genomic_DNA"/>
</dbReference>
<comment type="caution">
    <text evidence="1">The sequence shown here is derived from an EMBL/GenBank/DDBJ whole genome shotgun (WGS) entry which is preliminary data.</text>
</comment>
<dbReference type="SUPFAM" id="SSF51556">
    <property type="entry name" value="Metallo-dependent hydrolases"/>
    <property type="match status" value="1"/>
</dbReference>
<protein>
    <recommendedName>
        <fullName evidence="2">Membrane dipeptidase</fullName>
    </recommendedName>
</protein>
<dbReference type="Pfam" id="PF01244">
    <property type="entry name" value="Peptidase_M19"/>
    <property type="match status" value="1"/>
</dbReference>
<evidence type="ECO:0008006" key="2">
    <source>
        <dbReference type="Google" id="ProtNLM"/>
    </source>
</evidence>
<dbReference type="AlphaFoldDB" id="A0A645HAA4"/>
<organism evidence="1">
    <name type="scientific">bioreactor metagenome</name>
    <dbReference type="NCBI Taxonomy" id="1076179"/>
    <lineage>
        <taxon>unclassified sequences</taxon>
        <taxon>metagenomes</taxon>
        <taxon>ecological metagenomes</taxon>
    </lineage>
</organism>
<dbReference type="PROSITE" id="PS51365">
    <property type="entry name" value="RENAL_DIPEPTIDASE_2"/>
    <property type="match status" value="1"/>
</dbReference>
<sequence length="155" mass="17398">MFNHPRNITDEQAKKCAELGGVVGVGAFPPILWDGKNLPNIDRFVDTIAYYADLIGIDHVGLGLDSNAHPGAYDRNNCRNMMKMMEGQKLANPNVYLTAYDAGKVETSMFTEGIVSLANLPNITNHLLKRGFSKEDTKKVMGENFFRVFKETWRK</sequence>
<name>A0A645HAA4_9ZZZZ</name>
<proteinExistence type="predicted"/>
<gene>
    <name evidence="1" type="ORF">SDC9_183460</name>
</gene>
<evidence type="ECO:0000313" key="1">
    <source>
        <dbReference type="EMBL" id="MPN35955.1"/>
    </source>
</evidence>